<reference evidence="4" key="2">
    <citation type="submission" date="2019-09" db="UniProtKB">
        <authorList>
            <consortium name="WormBaseParasite"/>
        </authorList>
    </citation>
    <scope>IDENTIFICATION</scope>
</reference>
<dbReference type="Proteomes" id="UP000050761">
    <property type="component" value="Unassembled WGS sequence"/>
</dbReference>
<evidence type="ECO:0000313" key="3">
    <source>
        <dbReference type="Proteomes" id="UP000050761"/>
    </source>
</evidence>
<evidence type="ECO:0000256" key="1">
    <source>
        <dbReference type="SAM" id="SignalP"/>
    </source>
</evidence>
<organism evidence="3 4">
    <name type="scientific">Heligmosomoides polygyrus</name>
    <name type="common">Parasitic roundworm</name>
    <dbReference type="NCBI Taxonomy" id="6339"/>
    <lineage>
        <taxon>Eukaryota</taxon>
        <taxon>Metazoa</taxon>
        <taxon>Ecdysozoa</taxon>
        <taxon>Nematoda</taxon>
        <taxon>Chromadorea</taxon>
        <taxon>Rhabditida</taxon>
        <taxon>Rhabditina</taxon>
        <taxon>Rhabditomorpha</taxon>
        <taxon>Strongyloidea</taxon>
        <taxon>Heligmosomidae</taxon>
        <taxon>Heligmosomoides</taxon>
    </lineage>
</organism>
<proteinExistence type="predicted"/>
<evidence type="ECO:0000313" key="4">
    <source>
        <dbReference type="WBParaSite" id="HPBE_0001772001-mRNA-1"/>
    </source>
</evidence>
<accession>A0A3P8A8J5</accession>
<keyword evidence="3" id="KW-1185">Reference proteome</keyword>
<gene>
    <name evidence="2" type="ORF">HPBE_LOCUS17719</name>
</gene>
<dbReference type="AlphaFoldDB" id="A0A183G7F8"/>
<protein>
    <submittedName>
        <fullName evidence="4">Secreted protein</fullName>
    </submittedName>
</protein>
<keyword evidence="1" id="KW-0732">Signal</keyword>
<sequence length="212" mass="23718">MLGLVLLPLCAIHVCLAGELIRIEEKLTTDREFYDQWMQLISLQAEQLEEQSLDYPLSVDSLNSCSRVPPGDTEDLSDSLRPSSVSVYADIGHLTAYCKSNFSVLQAGILDSCDHRATTMELPSLDKMLRIFNPGLTVIESNERDDSLEEQARYVAMLLVNYYGLVVKLLLNCFGMSLVGVHSSNPAYVGQCPNNTLVHLFIQNIYCTRTYT</sequence>
<dbReference type="OrthoDB" id="5804615at2759"/>
<accession>A0A183G7F8</accession>
<feature type="chain" id="PRO_5044551913" evidence="1">
    <location>
        <begin position="18"/>
        <end position="212"/>
    </location>
</feature>
<dbReference type="WBParaSite" id="HPBE_0001772001-mRNA-1">
    <property type="protein sequence ID" value="HPBE_0001772001-mRNA-1"/>
    <property type="gene ID" value="HPBE_0001772001"/>
</dbReference>
<name>A0A183G7F8_HELPZ</name>
<reference evidence="2 3" key="1">
    <citation type="submission" date="2018-11" db="EMBL/GenBank/DDBJ databases">
        <authorList>
            <consortium name="Pathogen Informatics"/>
        </authorList>
    </citation>
    <scope>NUCLEOTIDE SEQUENCE [LARGE SCALE GENOMIC DNA]</scope>
</reference>
<dbReference type="EMBL" id="UZAH01030216">
    <property type="protein sequence ID" value="VDP09712.1"/>
    <property type="molecule type" value="Genomic_DNA"/>
</dbReference>
<feature type="signal peptide" evidence="1">
    <location>
        <begin position="1"/>
        <end position="17"/>
    </location>
</feature>
<evidence type="ECO:0000313" key="2">
    <source>
        <dbReference type="EMBL" id="VDP09712.1"/>
    </source>
</evidence>